<evidence type="ECO:0000313" key="5">
    <source>
        <dbReference type="Proteomes" id="UP000332487"/>
    </source>
</evidence>
<dbReference type="PIRSF" id="PIRSF005590">
    <property type="entry name" value="Ribosomal_L10"/>
    <property type="match status" value="1"/>
</dbReference>
<dbReference type="InterPro" id="IPR016180">
    <property type="entry name" value="Ribosomal_uL16_dom"/>
</dbReference>
<dbReference type="Gene3D" id="3.90.1170.10">
    <property type="entry name" value="Ribosomal protein L10e/L16"/>
    <property type="match status" value="1"/>
</dbReference>
<evidence type="ECO:0000256" key="3">
    <source>
        <dbReference type="ARBA" id="ARBA00023274"/>
    </source>
</evidence>
<evidence type="ECO:0000313" key="4">
    <source>
        <dbReference type="EMBL" id="EET89558.1"/>
    </source>
</evidence>
<proteinExistence type="inferred from homology"/>
<organism evidence="4 5">
    <name type="scientific">Candidatus Micrarchaeum acidiphilum ARMAN-2</name>
    <dbReference type="NCBI Taxonomy" id="425595"/>
    <lineage>
        <taxon>Archaea</taxon>
        <taxon>Candidatus Micrarchaeota</taxon>
        <taxon>Candidatus Micrarchaeia</taxon>
        <taxon>Candidatus Micrarchaeales</taxon>
        <taxon>Candidatus Micrarchaeaceae</taxon>
        <taxon>Candidatus Micrarchaeum</taxon>
    </lineage>
</organism>
<dbReference type="GO" id="GO:0003735">
    <property type="term" value="F:structural constituent of ribosome"/>
    <property type="evidence" value="ECO:0007669"/>
    <property type="project" value="InterPro"/>
</dbReference>
<dbReference type="GO" id="GO:0005840">
    <property type="term" value="C:ribosome"/>
    <property type="evidence" value="ECO:0007669"/>
    <property type="project" value="UniProtKB-KW"/>
</dbReference>
<dbReference type="InterPro" id="IPR001197">
    <property type="entry name" value="Ribosomal_uL16_euk_arch"/>
</dbReference>
<comment type="similarity">
    <text evidence="1">Belongs to the universal ribosomal protein uL16 family.</text>
</comment>
<dbReference type="GO" id="GO:1990904">
    <property type="term" value="C:ribonucleoprotein complex"/>
    <property type="evidence" value="ECO:0007669"/>
    <property type="project" value="UniProtKB-KW"/>
</dbReference>
<dbReference type="Pfam" id="PF00252">
    <property type="entry name" value="Ribosomal_L16"/>
    <property type="match status" value="1"/>
</dbReference>
<dbReference type="InterPro" id="IPR036920">
    <property type="entry name" value="Ribosomal_uL16_sf"/>
</dbReference>
<sequence>MARIRPARTYRSIFSQSWSRYSQKKPRKNYVRAMPHTSLLVFNMGADNKAYDVQFTMNVQDRIQLRSNALEAARQIANKYLEKTIPGGYYFKVLVYPHSVIREHKMATGAGADRISQGMSHAFGKPVSVAARLTKNQPVFMIRTSRQNAKHVKEAFRRAGSKLSGNYKVIAIDRNN</sequence>
<dbReference type="GO" id="GO:0006412">
    <property type="term" value="P:translation"/>
    <property type="evidence" value="ECO:0007669"/>
    <property type="project" value="InterPro"/>
</dbReference>
<dbReference type="Proteomes" id="UP000332487">
    <property type="component" value="Unassembled WGS sequence"/>
</dbReference>
<reference evidence="4 5" key="1">
    <citation type="journal article" date="2009" name="Genome Biol.">
        <title>Community-wide analysis of microbial genome sequence signatures.</title>
        <authorList>
            <person name="Dick G.J."/>
            <person name="Andersson A.F."/>
            <person name="Baker B.J."/>
            <person name="Simmons S.L."/>
            <person name="Thomas B.C."/>
            <person name="Yelton A.P."/>
            <person name="Banfield J.F."/>
        </authorList>
    </citation>
    <scope>NUCLEOTIDE SEQUENCE [LARGE SCALE GENOMIC DNA]</scope>
    <source>
        <strain evidence="4">ARMAN-2</strain>
    </source>
</reference>
<evidence type="ECO:0000256" key="2">
    <source>
        <dbReference type="ARBA" id="ARBA00022980"/>
    </source>
</evidence>
<gene>
    <name evidence="4" type="ORF">UNLARM2_0678</name>
</gene>
<name>C7DHY4_MICA2</name>
<evidence type="ECO:0000256" key="1">
    <source>
        <dbReference type="ARBA" id="ARBA00008931"/>
    </source>
</evidence>
<dbReference type="AlphaFoldDB" id="C7DHY4"/>
<dbReference type="CDD" id="cd01433">
    <property type="entry name" value="Ribosomal_L16_L10e"/>
    <property type="match status" value="1"/>
</dbReference>
<dbReference type="PANTHER" id="PTHR11726">
    <property type="entry name" value="60S RIBOSOMAL PROTEIN L10"/>
    <property type="match status" value="1"/>
</dbReference>
<reference evidence="4 5" key="2">
    <citation type="journal article" date="2010" name="Proc. Natl. Acad. Sci. U.S.A.">
        <title>Enigmatic, ultrasmall, uncultivated Archaea.</title>
        <authorList>
            <person name="Baker B.J."/>
            <person name="Comolli L.R."/>
            <person name="Dick G.J."/>
            <person name="Hauser L.J."/>
            <person name="Hyatt D."/>
            <person name="Dill B.D."/>
            <person name="Land M.L."/>
            <person name="Verberkmoes N.C."/>
            <person name="Hettich R.L."/>
            <person name="Banfield J.F."/>
        </authorList>
    </citation>
    <scope>NUCLEOTIDE SEQUENCE [LARGE SCALE GENOMIC DNA]</scope>
    <source>
        <strain evidence="4">ARMAN-2</strain>
    </source>
</reference>
<protein>
    <submittedName>
        <fullName evidence="4">Ribosomal protein L16</fullName>
    </submittedName>
</protein>
<dbReference type="EMBL" id="GG697241">
    <property type="protein sequence ID" value="EET89558.1"/>
    <property type="molecule type" value="Genomic_DNA"/>
</dbReference>
<keyword evidence="3" id="KW-0687">Ribonucleoprotein</keyword>
<keyword evidence="2 4" id="KW-0689">Ribosomal protein</keyword>
<keyword evidence="5" id="KW-1185">Reference proteome</keyword>
<accession>C7DHY4</accession>
<dbReference type="InterPro" id="IPR047873">
    <property type="entry name" value="Ribosomal_uL16"/>
</dbReference>
<dbReference type="SUPFAM" id="SSF54686">
    <property type="entry name" value="Ribosomal protein L16p/L10e"/>
    <property type="match status" value="1"/>
</dbReference>
<dbReference type="NCBIfam" id="NF003239">
    <property type="entry name" value="PRK04199.1-4"/>
    <property type="match status" value="1"/>
</dbReference>